<evidence type="ECO:0000256" key="1">
    <source>
        <dbReference type="SAM" id="SignalP"/>
    </source>
</evidence>
<evidence type="ECO:0000313" key="3">
    <source>
        <dbReference type="WBParaSite" id="MBELARI_LOCUS12264"/>
    </source>
</evidence>
<keyword evidence="1" id="KW-0732">Signal</keyword>
<organism evidence="2 3">
    <name type="scientific">Mesorhabditis belari</name>
    <dbReference type="NCBI Taxonomy" id="2138241"/>
    <lineage>
        <taxon>Eukaryota</taxon>
        <taxon>Metazoa</taxon>
        <taxon>Ecdysozoa</taxon>
        <taxon>Nematoda</taxon>
        <taxon>Chromadorea</taxon>
        <taxon>Rhabditida</taxon>
        <taxon>Rhabditina</taxon>
        <taxon>Rhabditomorpha</taxon>
        <taxon>Rhabditoidea</taxon>
        <taxon>Rhabditidae</taxon>
        <taxon>Mesorhabditinae</taxon>
        <taxon>Mesorhabditis</taxon>
    </lineage>
</organism>
<sequence>MNYYLALLLAPIVFTQMAHPRGHQGHRQSHEYYSHERHGHHNVPERCRITRENSQQPHGAICLPQATTYYFYDIRAEECRSEINWNSCQLPYQFLSIHDCEHHCRRRH</sequence>
<dbReference type="AlphaFoldDB" id="A0AAF3EE63"/>
<evidence type="ECO:0000313" key="2">
    <source>
        <dbReference type="Proteomes" id="UP000887575"/>
    </source>
</evidence>
<keyword evidence="2" id="KW-1185">Reference proteome</keyword>
<dbReference type="WBParaSite" id="MBELARI_LOCUS12264">
    <property type="protein sequence ID" value="MBELARI_LOCUS12264"/>
    <property type="gene ID" value="MBELARI_LOCUS12264"/>
</dbReference>
<dbReference type="Proteomes" id="UP000887575">
    <property type="component" value="Unassembled WGS sequence"/>
</dbReference>
<reference evidence="3" key="1">
    <citation type="submission" date="2024-02" db="UniProtKB">
        <authorList>
            <consortium name="WormBaseParasite"/>
        </authorList>
    </citation>
    <scope>IDENTIFICATION</scope>
</reference>
<feature type="signal peptide" evidence="1">
    <location>
        <begin position="1"/>
        <end position="20"/>
    </location>
</feature>
<accession>A0AAF3EE63</accession>
<proteinExistence type="predicted"/>
<protein>
    <submittedName>
        <fullName evidence="3">BPTI/Kunitz inhibitor domain-containing protein</fullName>
    </submittedName>
</protein>
<feature type="chain" id="PRO_5042045962" evidence="1">
    <location>
        <begin position="21"/>
        <end position="108"/>
    </location>
</feature>
<name>A0AAF3EE63_9BILA</name>